<dbReference type="EMBL" id="NOWC01000015">
    <property type="protein sequence ID" value="OZS74029.1"/>
    <property type="molecule type" value="Genomic_DNA"/>
</dbReference>
<dbReference type="SUPFAM" id="SSF53448">
    <property type="entry name" value="Nucleotide-diphospho-sugar transferases"/>
    <property type="match status" value="1"/>
</dbReference>
<reference evidence="2 3" key="1">
    <citation type="submission" date="2017-07" db="EMBL/GenBank/DDBJ databases">
        <title>blaIMP-27 on transferable plasmids in Proteus mirabilis and Providencia rettgeri.</title>
        <authorList>
            <person name="Potter R."/>
        </authorList>
    </citation>
    <scope>NUCLEOTIDE SEQUENCE [LARGE SCALE GENOMIC DNA]</scope>
    <source>
        <strain evidence="2 3">PR1</strain>
    </source>
</reference>
<dbReference type="PANTHER" id="PTHR22916">
    <property type="entry name" value="GLYCOSYLTRANSFERASE"/>
    <property type="match status" value="1"/>
</dbReference>
<comment type="caution">
    <text evidence="2">The sequence shown here is derived from an EMBL/GenBank/DDBJ whole genome shotgun (WGS) entry which is preliminary data.</text>
</comment>
<evidence type="ECO:0000313" key="2">
    <source>
        <dbReference type="EMBL" id="OZS74029.1"/>
    </source>
</evidence>
<evidence type="ECO:0000259" key="1">
    <source>
        <dbReference type="Pfam" id="PF00535"/>
    </source>
</evidence>
<dbReference type="AlphaFoldDB" id="A0A264VRU0"/>
<name>A0A264VRU0_PRORE</name>
<dbReference type="GO" id="GO:0016758">
    <property type="term" value="F:hexosyltransferase activity"/>
    <property type="evidence" value="ECO:0007669"/>
    <property type="project" value="UniProtKB-ARBA"/>
</dbReference>
<dbReference type="Proteomes" id="UP000216001">
    <property type="component" value="Unassembled WGS sequence"/>
</dbReference>
<keyword evidence="2" id="KW-0808">Transferase</keyword>
<dbReference type="Gene3D" id="3.90.550.10">
    <property type="entry name" value="Spore Coat Polysaccharide Biosynthesis Protein SpsA, Chain A"/>
    <property type="match status" value="1"/>
</dbReference>
<sequence>MELVSVIMPIYNSERFLDSSINSVINQTYKNWELILIDDCSSDDSILKAKLHCANDSRIKLILLNKNSGAAIARNKGIELSRGKYIAFLDSDDIWFPNKLEDQITFMQNSNTFFCYTAYKKIDEHCNDIITFGVPPTISYRDLLKNCVIGCLTVVFDAEKLGKIYMPLGTKREDYALWLKIMREKNISATGLNTVLASYRVYNGQSSSKKLKMAKENWILLRKQEKLIFYSASYYFLHYTIRGILRDKFPRAARILGVLAIPDDSF</sequence>
<organism evidence="2 3">
    <name type="scientific">Providencia rettgeri</name>
    <dbReference type="NCBI Taxonomy" id="587"/>
    <lineage>
        <taxon>Bacteria</taxon>
        <taxon>Pseudomonadati</taxon>
        <taxon>Pseudomonadota</taxon>
        <taxon>Gammaproteobacteria</taxon>
        <taxon>Enterobacterales</taxon>
        <taxon>Morganellaceae</taxon>
        <taxon>Providencia</taxon>
    </lineage>
</organism>
<accession>A0A264VRU0</accession>
<evidence type="ECO:0000313" key="3">
    <source>
        <dbReference type="Proteomes" id="UP000216001"/>
    </source>
</evidence>
<dbReference type="InterPro" id="IPR029044">
    <property type="entry name" value="Nucleotide-diphossugar_trans"/>
</dbReference>
<dbReference type="PANTHER" id="PTHR22916:SF3">
    <property type="entry name" value="UDP-GLCNAC:BETAGAL BETA-1,3-N-ACETYLGLUCOSAMINYLTRANSFERASE-LIKE PROTEIN 1"/>
    <property type="match status" value="1"/>
</dbReference>
<dbReference type="CDD" id="cd00761">
    <property type="entry name" value="Glyco_tranf_GTA_type"/>
    <property type="match status" value="1"/>
</dbReference>
<protein>
    <submittedName>
        <fullName evidence="2">Glycosyl transferase</fullName>
    </submittedName>
</protein>
<dbReference type="InterPro" id="IPR001173">
    <property type="entry name" value="Glyco_trans_2-like"/>
</dbReference>
<proteinExistence type="predicted"/>
<feature type="domain" description="Glycosyltransferase 2-like" evidence="1">
    <location>
        <begin position="5"/>
        <end position="123"/>
    </location>
</feature>
<gene>
    <name evidence="2" type="ORF">CHI95_13120</name>
</gene>
<dbReference type="Pfam" id="PF00535">
    <property type="entry name" value="Glycos_transf_2"/>
    <property type="match status" value="1"/>
</dbReference>
<dbReference type="RefSeq" id="WP_094961840.1">
    <property type="nucleotide sequence ID" value="NZ_NOWC01000015.1"/>
</dbReference>